<evidence type="ECO:0000256" key="1">
    <source>
        <dbReference type="ARBA" id="ARBA00022679"/>
    </source>
</evidence>
<evidence type="ECO:0000256" key="2">
    <source>
        <dbReference type="SAM" id="Phobius"/>
    </source>
</evidence>
<organism evidence="4 5">
    <name type="scientific">Methanocalculus chunghsingensis</name>
    <dbReference type="NCBI Taxonomy" id="156457"/>
    <lineage>
        <taxon>Archaea</taxon>
        <taxon>Methanobacteriati</taxon>
        <taxon>Methanobacteriota</taxon>
        <taxon>Stenosarchaea group</taxon>
        <taxon>Methanomicrobia</taxon>
        <taxon>Methanomicrobiales</taxon>
        <taxon>Methanocalculaceae</taxon>
        <taxon>Methanocalculus</taxon>
    </lineage>
</organism>
<dbReference type="PANTHER" id="PTHR11807">
    <property type="entry name" value="ATPASES OF THE PP SUPERFAMILY-RELATED"/>
    <property type="match status" value="1"/>
</dbReference>
<keyword evidence="2" id="KW-1133">Transmembrane helix</keyword>
<dbReference type="GO" id="GO:0016740">
    <property type="term" value="F:transferase activity"/>
    <property type="evidence" value="ECO:0007669"/>
    <property type="project" value="UniProtKB-KW"/>
</dbReference>
<keyword evidence="1" id="KW-0808">Transferase</keyword>
<dbReference type="AlphaFoldDB" id="A0A8J8B594"/>
<keyword evidence="2" id="KW-0472">Membrane</keyword>
<evidence type="ECO:0000259" key="3">
    <source>
        <dbReference type="Pfam" id="PF22082"/>
    </source>
</evidence>
<dbReference type="Proteomes" id="UP000730161">
    <property type="component" value="Unassembled WGS sequence"/>
</dbReference>
<dbReference type="InterPro" id="IPR014729">
    <property type="entry name" value="Rossmann-like_a/b/a_fold"/>
</dbReference>
<dbReference type="Pfam" id="PF22082">
    <property type="entry name" value="TtuA_LIM_N"/>
    <property type="match status" value="1"/>
</dbReference>
<dbReference type="GO" id="GO:0000049">
    <property type="term" value="F:tRNA binding"/>
    <property type="evidence" value="ECO:0007669"/>
    <property type="project" value="TreeGrafter"/>
</dbReference>
<comment type="caution">
    <text evidence="4">The sequence shown here is derived from an EMBL/GenBank/DDBJ whole genome shotgun (WGS) entry which is preliminary data.</text>
</comment>
<accession>A0A8J8B594</accession>
<evidence type="ECO:0000313" key="4">
    <source>
        <dbReference type="EMBL" id="MBR1368829.1"/>
    </source>
</evidence>
<keyword evidence="5" id="KW-1185">Reference proteome</keyword>
<dbReference type="GO" id="GO:0002144">
    <property type="term" value="C:cytosolic tRNA wobble base thiouridylase complex"/>
    <property type="evidence" value="ECO:0007669"/>
    <property type="project" value="TreeGrafter"/>
</dbReference>
<dbReference type="PANTHER" id="PTHR11807:SF12">
    <property type="entry name" value="CYTOPLASMIC TRNA 2-THIOLATION PROTEIN 1"/>
    <property type="match status" value="1"/>
</dbReference>
<sequence length="242" mass="26681">MMRDPPIRCTKCHKTAIISQRYSGLHLCREHFIRDLEGKAKREIRKNRWLRPHDRIGVAISGGAASAAALTLLLKLTGKRRDIRITALHIDEGDADATERVQRLAAGLDLSVGCRDPSRDLKEDIQLLAEGCTAVATGATLDEEAAAIMAAFVSGEIASLGETEDPGCVRWISPFLLIREDEVRLYATLHHDEVFPDKPDREGLAGAVRDILRNYTDRHPSTLYAVSNLGGQIRRAAGDPKE</sequence>
<evidence type="ECO:0000313" key="5">
    <source>
        <dbReference type="Proteomes" id="UP000730161"/>
    </source>
</evidence>
<protein>
    <recommendedName>
        <fullName evidence="3">2-thiouridine synthetase TtuA-like N-terminal LIM domain-containing protein</fullName>
    </recommendedName>
</protein>
<dbReference type="EMBL" id="JWHL01000004">
    <property type="protein sequence ID" value="MBR1368829.1"/>
    <property type="molecule type" value="Genomic_DNA"/>
</dbReference>
<name>A0A8J8B594_9EURY</name>
<reference evidence="4" key="1">
    <citation type="submission" date="2014-12" db="EMBL/GenBank/DDBJ databases">
        <authorList>
            <person name="Huang H.-H."/>
            <person name="Chen S.-C."/>
            <person name="Lai M.-C."/>
        </authorList>
    </citation>
    <scope>NUCLEOTIDE SEQUENCE</scope>
    <source>
        <strain evidence="4">K1F9705b</strain>
    </source>
</reference>
<dbReference type="GO" id="GO:0002143">
    <property type="term" value="P:tRNA wobble position uridine thiolation"/>
    <property type="evidence" value="ECO:0007669"/>
    <property type="project" value="TreeGrafter"/>
</dbReference>
<dbReference type="OrthoDB" id="33422at2157"/>
<gene>
    <name evidence="4" type="ORF">RJ53_04600</name>
</gene>
<feature type="domain" description="2-thiouridine synthetase TtuA-like N-terminal LIM" evidence="3">
    <location>
        <begin position="8"/>
        <end position="33"/>
    </location>
</feature>
<keyword evidence="2" id="KW-0812">Transmembrane</keyword>
<dbReference type="InterPro" id="IPR054306">
    <property type="entry name" value="TtuA-like_LIM_N"/>
</dbReference>
<proteinExistence type="predicted"/>
<dbReference type="RefSeq" id="WP_211530465.1">
    <property type="nucleotide sequence ID" value="NZ_JWHL01000004.1"/>
</dbReference>
<dbReference type="SUPFAM" id="SSF52402">
    <property type="entry name" value="Adenine nucleotide alpha hydrolases-like"/>
    <property type="match status" value="1"/>
</dbReference>
<dbReference type="Gene3D" id="3.40.50.620">
    <property type="entry name" value="HUPs"/>
    <property type="match status" value="2"/>
</dbReference>
<feature type="transmembrane region" description="Helical" evidence="2">
    <location>
        <begin position="56"/>
        <end position="74"/>
    </location>
</feature>